<dbReference type="GO" id="GO:0031490">
    <property type="term" value="F:chromatin DNA binding"/>
    <property type="evidence" value="ECO:0007669"/>
    <property type="project" value="TreeGrafter"/>
</dbReference>
<gene>
    <name evidence="3" type="ORF">OM074_11090</name>
</gene>
<proteinExistence type="inferred from homology"/>
<sequence>MKSNITFQKNTISIKFNQKPQKHIVSRLIELGFTTKNNKCFIRSQRLFQNEYEYLQGMLGVQGLGMAYIPAAEKGFILDTTVPDSMGHEMHIAIRKVKKSIGMPLFDYVARKLDYENEELVKALSCEQIDAVSLAIYNIEKRGQGIIVGDQTGIGKGRTAAALIRYGVKQGMQPVFLSEKPNLFTDLYRDLCDIGSSALVPFIVNSKESKTHIKDKSGEIVYTAPEKPTQDRIIKSQQVPGSYNFVCATYSQFNQPKKPAKQLFLSAVSQGNIIIMDEAHNASGSSNTGEFMQGVLRQTKGVCFLSATFAKRPDNMPIYAQKTSMSDANMSKEDLVEAITKGGVALQEILAAQLVSEGQMIRRERSFEGVEVNYIELKEKAKEQADIADKVTAIIRDIIGFQEKYINKQVEQLDKIAAAESKEVETRKGTEKAGVDNIPYFSKVFNVINQLLFSLNASDVADHAIQRLKEGKKPIIAFASTMGSFLEGMAKPDDVINGDFSTVLEKGLDSVLRYTEKDIDGQSEGKAFNISDLSEEAQFAYRDIIRRIEKASTGITISPLDLIIQKIKEAGYTVGEVTGRKLCVQYNSTNAKNTTALVMSRKKENTADLFRRFNDNEIDCLLINQSGSTGASAHAIVTDKVPAEQVKQRVMVILQPELNINTEIQKRGRINRTGQILKPIYDYIISSIPAQKRFMMMLKKKLKSLDANTTSNQKSSKSQLESDDFLNKYGDKVVRQYMLENPELNKALDNPLKFEGKESDETPSEGDASKVTGRVAVLSVIEQEKFYNEVIERYNDYVEYLKQADEYDLEVEILNLKAETIDSRVVIAGKGGRSVFGNDTFLEKCECNVLKKPYGKAELQKLIEKSLNKKQSVTVSEEIISAHEKHVQTKLTEDLKETETRYKELIADIPNEKAFQKIPVFDKAGQNEYMAERRNELEDAKQEKITQVKTQSQNRKNYLNAFFKFFKIGHGYFYPALSFQNESSNNSYCIFLGFDINAKRNNPFAPSAVKLRFAISDSRKYIVLPASGDTAKEIERIQARSFQLSTPEKESLIEKWDEAIKNFTQDRQIRYIITGNILQGSADFPGKLVSYTTKGKGVQKGILMSEAWSPENEDKNSNAYVVAPIAKLQKHIMNLRSGATISTENKITIARHYDDTFKIIMPKSKTHIPIYTDTDVVKLLENNRDGFEMVSGNMKASVSEAKMPKLINLLGERFSLSVKVPRTYFEEYLEKGSKRNDTTDSLTKEAMEMFEQDKKQFSQRLANQKKITTKPKTINIDQGKKLKLVKLRAKAILIKQKQLRAVAGL</sequence>
<dbReference type="SMART" id="SM00487">
    <property type="entry name" value="DEXDc"/>
    <property type="match status" value="1"/>
</dbReference>
<dbReference type="RefSeq" id="WP_301199542.1">
    <property type="nucleotide sequence ID" value="NZ_JAPDPI010000020.1"/>
</dbReference>
<dbReference type="EMBL" id="JAPDPI010000020">
    <property type="protein sequence ID" value="MCW3806170.1"/>
    <property type="molecule type" value="Genomic_DNA"/>
</dbReference>
<dbReference type="Pfam" id="PF13872">
    <property type="entry name" value="AAA_34"/>
    <property type="match status" value="1"/>
</dbReference>
<dbReference type="Proteomes" id="UP001207408">
    <property type="component" value="Unassembled WGS sequence"/>
</dbReference>
<comment type="caution">
    <text evidence="3">The sequence shown here is derived from an EMBL/GenBank/DDBJ whole genome shotgun (WGS) entry which is preliminary data.</text>
</comment>
<dbReference type="Gene3D" id="3.40.50.300">
    <property type="entry name" value="P-loop containing nucleotide triphosphate hydrolases"/>
    <property type="match status" value="1"/>
</dbReference>
<comment type="similarity">
    <text evidence="1">Belongs to the SBNO family.</text>
</comment>
<keyword evidence="4" id="KW-1185">Reference proteome</keyword>
<dbReference type="InterPro" id="IPR014001">
    <property type="entry name" value="Helicase_ATP-bd"/>
</dbReference>
<dbReference type="InterPro" id="IPR039187">
    <property type="entry name" value="SNO_AAA"/>
</dbReference>
<evidence type="ECO:0000256" key="1">
    <source>
        <dbReference type="ARBA" id="ARBA00006992"/>
    </source>
</evidence>
<dbReference type="InterPro" id="IPR026937">
    <property type="entry name" value="SBNO_Helicase_C_dom"/>
</dbReference>
<evidence type="ECO:0000313" key="3">
    <source>
        <dbReference type="EMBL" id="MCW3806170.1"/>
    </source>
</evidence>
<dbReference type="Pfam" id="PF13871">
    <property type="entry name" value="Helicase_C_4"/>
    <property type="match status" value="1"/>
</dbReference>
<reference evidence="3" key="1">
    <citation type="submission" date="2022-10" db="EMBL/GenBank/DDBJ databases">
        <authorList>
            <person name="Yu W.X."/>
        </authorList>
    </citation>
    <scope>NUCLEOTIDE SEQUENCE</scope>
    <source>
        <strain evidence="3">D04</strain>
    </source>
</reference>
<dbReference type="InterPro" id="IPR027417">
    <property type="entry name" value="P-loop_NTPase"/>
</dbReference>
<dbReference type="GO" id="GO:0042393">
    <property type="term" value="F:histone binding"/>
    <property type="evidence" value="ECO:0007669"/>
    <property type="project" value="TreeGrafter"/>
</dbReference>
<dbReference type="PANTHER" id="PTHR12706:SF13">
    <property type="entry name" value="PROTEIN FORGETTER 1"/>
    <property type="match status" value="1"/>
</dbReference>
<dbReference type="GO" id="GO:0006355">
    <property type="term" value="P:regulation of DNA-templated transcription"/>
    <property type="evidence" value="ECO:0007669"/>
    <property type="project" value="InterPro"/>
</dbReference>
<protein>
    <submittedName>
        <fullName evidence="3">Strawberry notch family protein</fullName>
    </submittedName>
</protein>
<organism evidence="3 4">
    <name type="scientific">Plebeiibacterium marinum</name>
    <dbReference type="NCBI Taxonomy" id="2992111"/>
    <lineage>
        <taxon>Bacteria</taxon>
        <taxon>Pseudomonadati</taxon>
        <taxon>Bacteroidota</taxon>
        <taxon>Bacteroidia</taxon>
        <taxon>Marinilabiliales</taxon>
        <taxon>Marinilabiliaceae</taxon>
        <taxon>Plebeiibacterium</taxon>
    </lineage>
</organism>
<feature type="domain" description="Helicase ATP-binding" evidence="2">
    <location>
        <begin position="137"/>
        <end position="327"/>
    </location>
</feature>
<dbReference type="PROSITE" id="PS51192">
    <property type="entry name" value="HELICASE_ATP_BIND_1"/>
    <property type="match status" value="1"/>
</dbReference>
<evidence type="ECO:0000259" key="2">
    <source>
        <dbReference type="PROSITE" id="PS51192"/>
    </source>
</evidence>
<name>A0AAE3SL40_9BACT</name>
<evidence type="ECO:0000313" key="4">
    <source>
        <dbReference type="Proteomes" id="UP001207408"/>
    </source>
</evidence>
<dbReference type="InterPro" id="IPR026741">
    <property type="entry name" value="SNO"/>
</dbReference>
<dbReference type="PANTHER" id="PTHR12706">
    <property type="entry name" value="STRAWBERRY NOTCH-RELATED"/>
    <property type="match status" value="1"/>
</dbReference>
<dbReference type="SUPFAM" id="SSF52540">
    <property type="entry name" value="P-loop containing nucleoside triphosphate hydrolases"/>
    <property type="match status" value="2"/>
</dbReference>
<accession>A0AAE3SL40</accession>